<dbReference type="EC" id="6.1.1.10" evidence="12"/>
<evidence type="ECO:0000256" key="2">
    <source>
        <dbReference type="ARBA" id="ARBA00004496"/>
    </source>
</evidence>
<dbReference type="GO" id="GO:0005829">
    <property type="term" value="C:cytosol"/>
    <property type="evidence" value="ECO:0007669"/>
    <property type="project" value="TreeGrafter"/>
</dbReference>
<dbReference type="Pfam" id="PF19303">
    <property type="entry name" value="Anticodon_3"/>
    <property type="match status" value="1"/>
</dbReference>
<evidence type="ECO:0000256" key="6">
    <source>
        <dbReference type="ARBA" id="ARBA00022741"/>
    </source>
</evidence>
<dbReference type="InterPro" id="IPR014729">
    <property type="entry name" value="Rossmann-like_a/b/a_fold"/>
</dbReference>
<evidence type="ECO:0000259" key="13">
    <source>
        <dbReference type="Pfam" id="PF09334"/>
    </source>
</evidence>
<dbReference type="SUPFAM" id="SSF57770">
    <property type="entry name" value="Methionyl-tRNA synthetase (MetRS), Zn-domain"/>
    <property type="match status" value="1"/>
</dbReference>
<dbReference type="InterPro" id="IPR041872">
    <property type="entry name" value="Anticodon_Met"/>
</dbReference>
<comment type="catalytic activity">
    <reaction evidence="11 12">
        <text>tRNA(Met) + L-methionine + ATP = L-methionyl-tRNA(Met) + AMP + diphosphate</text>
        <dbReference type="Rhea" id="RHEA:13481"/>
        <dbReference type="Rhea" id="RHEA-COMP:9667"/>
        <dbReference type="Rhea" id="RHEA-COMP:9698"/>
        <dbReference type="ChEBI" id="CHEBI:30616"/>
        <dbReference type="ChEBI" id="CHEBI:33019"/>
        <dbReference type="ChEBI" id="CHEBI:57844"/>
        <dbReference type="ChEBI" id="CHEBI:78442"/>
        <dbReference type="ChEBI" id="CHEBI:78530"/>
        <dbReference type="ChEBI" id="CHEBI:456215"/>
        <dbReference type="EC" id="6.1.1.10"/>
    </reaction>
</comment>
<dbReference type="GO" id="GO:0005524">
    <property type="term" value="F:ATP binding"/>
    <property type="evidence" value="ECO:0007669"/>
    <property type="project" value="UniProtKB-UniRule"/>
</dbReference>
<feature type="binding site" evidence="12">
    <location>
        <position position="159"/>
    </location>
    <ligand>
        <name>Zn(2+)</name>
        <dbReference type="ChEBI" id="CHEBI:29105"/>
    </ligand>
</feature>
<dbReference type="CDD" id="cd07957">
    <property type="entry name" value="Anticodon_Ia_Met"/>
    <property type="match status" value="1"/>
</dbReference>
<keyword evidence="9 12" id="KW-0648">Protein biosynthesis</keyword>
<evidence type="ECO:0000256" key="9">
    <source>
        <dbReference type="ARBA" id="ARBA00022917"/>
    </source>
</evidence>
<feature type="short sequence motif" description="'HIGH' region" evidence="12">
    <location>
        <begin position="11"/>
        <end position="21"/>
    </location>
</feature>
<accession>A0A1X6YI81</accession>
<keyword evidence="8 12" id="KW-0067">ATP-binding</keyword>
<dbReference type="FunFam" id="2.20.28.20:FF:000001">
    <property type="entry name" value="Methionine--tRNA ligase"/>
    <property type="match status" value="1"/>
</dbReference>
<name>A0A1X6YI81_9RHOB</name>
<evidence type="ECO:0000256" key="12">
    <source>
        <dbReference type="HAMAP-Rule" id="MF_00098"/>
    </source>
</evidence>
<dbReference type="Gene3D" id="1.10.730.10">
    <property type="entry name" value="Isoleucyl-tRNA Synthetase, Domain 1"/>
    <property type="match status" value="1"/>
</dbReference>
<comment type="similarity">
    <text evidence="3 12">Belongs to the class-I aminoacyl-tRNA synthetase family. MetG type 1 subfamily.</text>
</comment>
<dbReference type="AlphaFoldDB" id="A0A1X6YI81"/>
<proteinExistence type="inferred from homology"/>
<comment type="subunit">
    <text evidence="12">Monomer.</text>
</comment>
<keyword evidence="4 12" id="KW-0963">Cytoplasm</keyword>
<dbReference type="OrthoDB" id="9810191at2"/>
<feature type="binding site" evidence="12">
    <location>
        <position position="365"/>
    </location>
    <ligand>
        <name>ATP</name>
        <dbReference type="ChEBI" id="CHEBI:30616"/>
    </ligand>
</feature>
<sequence length="588" mass="66422">MARHLITSAIPYINGIKHLGNLVGSQLPADLYARYLRGRGHEVMFLCATDEHGTPAELAAAKAGKPVAEYCAEMWQVQSDLAEGFRLSFDHFGRSSSEQNRKLTQHFAARLEDAGLIREVNETQMYSHADGRFLPDRYIEGTCPNCGFDSARGDQCDNCTKQLDPVDLINPRSTVSGSTDLEMRDTKHLYLRQSAMRGELRHWIQSKMKPTTLTVEGEKVEPEDQNYWPTLTTSIALKWLTDGDGLQDRGITRDLDWGVPVKKGDQDWPGMEGKVFYVWFDAPIEYIACAQEWEDAGKGSDWESWWRTDKGADDVTYTQFMGKDNVPFHTLSFPCTILGSGEPWKLVDYIKSFNYLNYDGGQFSTSRGRGVFMDQALEILPSDYWRWWLLSHAPESSDSEFTWENFQASVNKDLADVLGNFVSRVTKFCRSKFGEVVPAGGEYGAKELQLIEDLTVGIESYQKMMDRKFVRRSSQDLRAIWVAGNEYLQEAAPWSTFKEDPETAAAQIRLALNLIHLYAVLSAPFIPDASATMLKAMNSDDTTWPEDVAAALNSLNAGHAFTVPDVLFAKITDDQREEWQARFSGTRD</sequence>
<dbReference type="GO" id="GO:0004825">
    <property type="term" value="F:methionine-tRNA ligase activity"/>
    <property type="evidence" value="ECO:0007669"/>
    <property type="project" value="UniProtKB-UniRule"/>
</dbReference>
<evidence type="ECO:0000256" key="8">
    <source>
        <dbReference type="ARBA" id="ARBA00022840"/>
    </source>
</evidence>
<organism evidence="15 16">
    <name type="scientific">Roseovarius albus</name>
    <dbReference type="NCBI Taxonomy" id="1247867"/>
    <lineage>
        <taxon>Bacteria</taxon>
        <taxon>Pseudomonadati</taxon>
        <taxon>Pseudomonadota</taxon>
        <taxon>Alphaproteobacteria</taxon>
        <taxon>Rhodobacterales</taxon>
        <taxon>Roseobacteraceae</taxon>
        <taxon>Roseovarius</taxon>
    </lineage>
</organism>
<dbReference type="GO" id="GO:0006431">
    <property type="term" value="P:methionyl-tRNA aminoacylation"/>
    <property type="evidence" value="ECO:0007669"/>
    <property type="project" value="UniProtKB-UniRule"/>
</dbReference>
<dbReference type="CDD" id="cd00814">
    <property type="entry name" value="MetRS_core"/>
    <property type="match status" value="1"/>
</dbReference>
<comment type="function">
    <text evidence="1 12">Is required not only for elongation of protein synthesis but also for the initiation of all mRNA translation through initiator tRNA(fMet) aminoacylation.</text>
</comment>
<dbReference type="PANTHER" id="PTHR45765">
    <property type="entry name" value="METHIONINE--TRNA LIGASE"/>
    <property type="match status" value="1"/>
</dbReference>
<keyword evidence="16" id="KW-1185">Reference proteome</keyword>
<evidence type="ECO:0000256" key="7">
    <source>
        <dbReference type="ARBA" id="ARBA00022833"/>
    </source>
</evidence>
<evidence type="ECO:0000259" key="14">
    <source>
        <dbReference type="Pfam" id="PF19303"/>
    </source>
</evidence>
<keyword evidence="5 12" id="KW-0436">Ligase</keyword>
<dbReference type="Pfam" id="PF09334">
    <property type="entry name" value="tRNA-synt_1g"/>
    <property type="match status" value="1"/>
</dbReference>
<evidence type="ECO:0000256" key="3">
    <source>
        <dbReference type="ARBA" id="ARBA00008258"/>
    </source>
</evidence>
<evidence type="ECO:0000256" key="5">
    <source>
        <dbReference type="ARBA" id="ARBA00022598"/>
    </source>
</evidence>
<dbReference type="HAMAP" id="MF_00098">
    <property type="entry name" value="Met_tRNA_synth_type1"/>
    <property type="match status" value="1"/>
</dbReference>
<dbReference type="InterPro" id="IPR029038">
    <property type="entry name" value="MetRS_Zn"/>
</dbReference>
<evidence type="ECO:0000256" key="10">
    <source>
        <dbReference type="ARBA" id="ARBA00023146"/>
    </source>
</evidence>
<dbReference type="Gene3D" id="2.20.28.20">
    <property type="entry name" value="Methionyl-tRNA synthetase, Zn-domain"/>
    <property type="match status" value="1"/>
</dbReference>
<keyword evidence="12" id="KW-0479">Metal-binding</keyword>
<gene>
    <name evidence="12 15" type="primary">metG</name>
    <name evidence="15" type="ORF">ROA7450_00813</name>
</gene>
<feature type="binding site" evidence="12">
    <location>
        <position position="143"/>
    </location>
    <ligand>
        <name>Zn(2+)</name>
        <dbReference type="ChEBI" id="CHEBI:29105"/>
    </ligand>
</feature>
<dbReference type="PRINTS" id="PR01041">
    <property type="entry name" value="TRNASYNTHMET"/>
</dbReference>
<dbReference type="InterPro" id="IPR033911">
    <property type="entry name" value="MetRS_core"/>
</dbReference>
<dbReference type="InterPro" id="IPR015413">
    <property type="entry name" value="Methionyl/Leucyl_tRNA_Synth"/>
</dbReference>
<keyword evidence="6 12" id="KW-0547">Nucleotide-binding</keyword>
<evidence type="ECO:0000256" key="11">
    <source>
        <dbReference type="ARBA" id="ARBA00047364"/>
    </source>
</evidence>
<feature type="binding site" evidence="12">
    <location>
        <position position="146"/>
    </location>
    <ligand>
        <name>Zn(2+)</name>
        <dbReference type="ChEBI" id="CHEBI:29105"/>
    </ligand>
</feature>
<reference evidence="15 16" key="1">
    <citation type="submission" date="2017-03" db="EMBL/GenBank/DDBJ databases">
        <authorList>
            <person name="Afonso C.L."/>
            <person name="Miller P.J."/>
            <person name="Scott M.A."/>
            <person name="Spackman E."/>
            <person name="Goraichik I."/>
            <person name="Dimitrov K.M."/>
            <person name="Suarez D.L."/>
            <person name="Swayne D.E."/>
        </authorList>
    </citation>
    <scope>NUCLEOTIDE SEQUENCE [LARGE SCALE GENOMIC DNA]</scope>
    <source>
        <strain evidence="15 16">CECT 7450</strain>
    </source>
</reference>
<comment type="subcellular location">
    <subcellularLocation>
        <location evidence="2 12">Cytoplasm</location>
    </subcellularLocation>
</comment>
<evidence type="ECO:0000256" key="4">
    <source>
        <dbReference type="ARBA" id="ARBA00022490"/>
    </source>
</evidence>
<dbReference type="NCBIfam" id="TIGR00398">
    <property type="entry name" value="metG"/>
    <property type="match status" value="1"/>
</dbReference>
<dbReference type="RefSeq" id="WP_085804363.1">
    <property type="nucleotide sequence ID" value="NZ_FWFX01000002.1"/>
</dbReference>
<evidence type="ECO:0000256" key="1">
    <source>
        <dbReference type="ARBA" id="ARBA00003314"/>
    </source>
</evidence>
<dbReference type="SUPFAM" id="SSF47323">
    <property type="entry name" value="Anticodon-binding domain of a subclass of class I aminoacyl-tRNA synthetases"/>
    <property type="match status" value="1"/>
</dbReference>
<keyword evidence="10 12" id="KW-0030">Aminoacyl-tRNA synthetase</keyword>
<dbReference type="GO" id="GO:0046872">
    <property type="term" value="F:metal ion binding"/>
    <property type="evidence" value="ECO:0007669"/>
    <property type="project" value="UniProtKB-KW"/>
</dbReference>
<keyword evidence="7 12" id="KW-0862">Zinc</keyword>
<dbReference type="SUPFAM" id="SSF52374">
    <property type="entry name" value="Nucleotidylyl transferase"/>
    <property type="match status" value="1"/>
</dbReference>
<dbReference type="Gene3D" id="3.40.50.620">
    <property type="entry name" value="HUPs"/>
    <property type="match status" value="1"/>
</dbReference>
<dbReference type="EMBL" id="FWFX01000002">
    <property type="protein sequence ID" value="SLN22167.1"/>
    <property type="molecule type" value="Genomic_DNA"/>
</dbReference>
<dbReference type="Proteomes" id="UP000193061">
    <property type="component" value="Unassembled WGS sequence"/>
</dbReference>
<evidence type="ECO:0000313" key="15">
    <source>
        <dbReference type="EMBL" id="SLN22167.1"/>
    </source>
</evidence>
<dbReference type="GO" id="GO:0017101">
    <property type="term" value="C:aminoacyl-tRNA synthetase multienzyme complex"/>
    <property type="evidence" value="ECO:0007669"/>
    <property type="project" value="TreeGrafter"/>
</dbReference>
<dbReference type="InterPro" id="IPR009080">
    <property type="entry name" value="tRNAsynth_Ia_anticodon-bd"/>
</dbReference>
<feature type="short sequence motif" description="'KMSKS' region" evidence="12">
    <location>
        <begin position="362"/>
        <end position="366"/>
    </location>
</feature>
<dbReference type="InterPro" id="IPR023458">
    <property type="entry name" value="Met-tRNA_ligase_1"/>
</dbReference>
<dbReference type="PANTHER" id="PTHR45765:SF1">
    <property type="entry name" value="METHIONINE--TRNA LIGASE, CYTOPLASMIC"/>
    <property type="match status" value="1"/>
</dbReference>
<protein>
    <recommendedName>
        <fullName evidence="12">Methionine--tRNA ligase</fullName>
        <ecNumber evidence="12">6.1.1.10</ecNumber>
    </recommendedName>
    <alternativeName>
        <fullName evidence="12">Methionyl-tRNA synthetase</fullName>
        <shortName evidence="12">MetRS</shortName>
    </alternativeName>
</protein>
<feature type="domain" description="Methionyl-tRNA synthetase anticodon-binding" evidence="14">
    <location>
        <begin position="437"/>
        <end position="588"/>
    </location>
</feature>
<dbReference type="InterPro" id="IPR014758">
    <property type="entry name" value="Met-tRNA_synth"/>
</dbReference>
<feature type="domain" description="Methionyl/Leucyl tRNA synthetase" evidence="13">
    <location>
        <begin position="4"/>
        <end position="425"/>
    </location>
</feature>
<comment type="cofactor">
    <cofactor evidence="12">
        <name>Zn(2+)</name>
        <dbReference type="ChEBI" id="CHEBI:29105"/>
    </cofactor>
    <text evidence="12">Binds 1 zinc ion per subunit.</text>
</comment>
<feature type="binding site" evidence="12">
    <location>
        <position position="156"/>
    </location>
    <ligand>
        <name>Zn(2+)</name>
        <dbReference type="ChEBI" id="CHEBI:29105"/>
    </ligand>
</feature>
<evidence type="ECO:0000313" key="16">
    <source>
        <dbReference type="Proteomes" id="UP000193061"/>
    </source>
</evidence>